<sequence>MGKRNRKKCKKKEFDYEFDYDYDHKEHDGKKSHDDFKGKKHGCLQTQYPVQISLGYVDNGAIAIKDSNASDNPYNSAVSQDKSNASDNPYNSAVAQEDSKSKNKKEEE</sequence>
<feature type="region of interest" description="Disordered" evidence="1">
    <location>
        <begin position="67"/>
        <end position="108"/>
    </location>
</feature>
<evidence type="ECO:0000313" key="2">
    <source>
        <dbReference type="EMBL" id="MYL32589.1"/>
    </source>
</evidence>
<reference evidence="2 3" key="1">
    <citation type="submission" date="2019-11" db="EMBL/GenBank/DDBJ databases">
        <title>Genome sequences of 17 halophilic strains isolated from different environments.</title>
        <authorList>
            <person name="Furrow R.E."/>
        </authorList>
    </citation>
    <scope>NUCLEOTIDE SEQUENCE [LARGE SCALE GENOMIC DNA]</scope>
    <source>
        <strain evidence="2 3">22514_16_FS</strain>
    </source>
</reference>
<proteinExistence type="predicted"/>
<name>A0A6I5A312_9BACI</name>
<feature type="compositionally biased region" description="Polar residues" evidence="1">
    <location>
        <begin position="67"/>
        <end position="94"/>
    </location>
</feature>
<dbReference type="EMBL" id="WMEQ01000002">
    <property type="protein sequence ID" value="MYL32589.1"/>
    <property type="molecule type" value="Genomic_DNA"/>
</dbReference>
<feature type="compositionally biased region" description="Basic and acidic residues" evidence="1">
    <location>
        <begin position="97"/>
        <end position="108"/>
    </location>
</feature>
<organism evidence="2 3">
    <name type="scientific">Pontibacillus yanchengensis</name>
    <dbReference type="NCBI Taxonomy" id="462910"/>
    <lineage>
        <taxon>Bacteria</taxon>
        <taxon>Bacillati</taxon>
        <taxon>Bacillota</taxon>
        <taxon>Bacilli</taxon>
        <taxon>Bacillales</taxon>
        <taxon>Bacillaceae</taxon>
        <taxon>Pontibacillus</taxon>
    </lineage>
</organism>
<accession>A0A6I5A312</accession>
<evidence type="ECO:0000256" key="1">
    <source>
        <dbReference type="SAM" id="MobiDB-lite"/>
    </source>
</evidence>
<comment type="caution">
    <text evidence="2">The sequence shown here is derived from an EMBL/GenBank/DDBJ whole genome shotgun (WGS) entry which is preliminary data.</text>
</comment>
<evidence type="ECO:0000313" key="3">
    <source>
        <dbReference type="Proteomes" id="UP000468638"/>
    </source>
</evidence>
<dbReference type="Proteomes" id="UP000468638">
    <property type="component" value="Unassembled WGS sequence"/>
</dbReference>
<feature type="region of interest" description="Disordered" evidence="1">
    <location>
        <begin position="22"/>
        <end position="41"/>
    </location>
</feature>
<dbReference type="RefSeq" id="WP_160909182.1">
    <property type="nucleotide sequence ID" value="NZ_WMEQ01000002.1"/>
</dbReference>
<protein>
    <submittedName>
        <fullName evidence="2">Uncharacterized protein</fullName>
    </submittedName>
</protein>
<feature type="compositionally biased region" description="Basic and acidic residues" evidence="1">
    <location>
        <begin position="22"/>
        <end position="37"/>
    </location>
</feature>
<gene>
    <name evidence="2" type="ORF">GLW05_03160</name>
</gene>
<dbReference type="AlphaFoldDB" id="A0A6I5A312"/>
<dbReference type="OrthoDB" id="2951390at2"/>